<organism evidence="1 2">
    <name type="scientific">Colletotrichum truncatum</name>
    <name type="common">Anthracnose fungus</name>
    <name type="synonym">Colletotrichum capsici</name>
    <dbReference type="NCBI Taxonomy" id="5467"/>
    <lineage>
        <taxon>Eukaryota</taxon>
        <taxon>Fungi</taxon>
        <taxon>Dikarya</taxon>
        <taxon>Ascomycota</taxon>
        <taxon>Pezizomycotina</taxon>
        <taxon>Sordariomycetes</taxon>
        <taxon>Hypocreomycetidae</taxon>
        <taxon>Glomerellales</taxon>
        <taxon>Glomerellaceae</taxon>
        <taxon>Colletotrichum</taxon>
        <taxon>Colletotrichum truncatum species complex</taxon>
    </lineage>
</organism>
<comment type="caution">
    <text evidence="1">The sequence shown here is derived from an EMBL/GenBank/DDBJ whole genome shotgun (WGS) entry which is preliminary data.</text>
</comment>
<reference evidence="1 2" key="1">
    <citation type="journal article" date="2020" name="Phytopathology">
        <title>Genome Sequence Resources of Colletotrichum truncatum, C. plurivorum, C. musicola, and C. sojae: Four Species Pathogenic to Soybean (Glycine max).</title>
        <authorList>
            <person name="Rogerio F."/>
            <person name="Boufleur T.R."/>
            <person name="Ciampi-Guillardi M."/>
            <person name="Sukno S.A."/>
            <person name="Thon M.R."/>
            <person name="Massola Junior N.S."/>
            <person name="Baroncelli R."/>
        </authorList>
    </citation>
    <scope>NUCLEOTIDE SEQUENCE [LARGE SCALE GENOMIC DNA]</scope>
    <source>
        <strain evidence="1 2">CMES1059</strain>
    </source>
</reference>
<evidence type="ECO:0000313" key="2">
    <source>
        <dbReference type="Proteomes" id="UP000805649"/>
    </source>
</evidence>
<evidence type="ECO:0000313" key="1">
    <source>
        <dbReference type="EMBL" id="KAL0937169.1"/>
    </source>
</evidence>
<protein>
    <submittedName>
        <fullName evidence="1">Uncharacterized protein</fullName>
    </submittedName>
</protein>
<sequence>MRMGGPATTAVAIIVAVLLLLGVILIAISEHKKKKRTSARDSEQALERWEARQSVASFETVDDLKEPPPVATNMLQGRRFLFLSRNR</sequence>
<proteinExistence type="predicted"/>
<name>A0ACC3YZ46_COLTU</name>
<accession>A0ACC3YZ46</accession>
<gene>
    <name evidence="1" type="ORF">CTRU02_206900</name>
</gene>
<dbReference type="EMBL" id="VUJX02000004">
    <property type="protein sequence ID" value="KAL0937169.1"/>
    <property type="molecule type" value="Genomic_DNA"/>
</dbReference>
<dbReference type="Proteomes" id="UP000805649">
    <property type="component" value="Unassembled WGS sequence"/>
</dbReference>
<keyword evidence="2" id="KW-1185">Reference proteome</keyword>